<name>A0ACB0LP68_TRIPR</name>
<dbReference type="EMBL" id="CASHSV030000615">
    <property type="protein sequence ID" value="CAJ2670540.1"/>
    <property type="molecule type" value="Genomic_DNA"/>
</dbReference>
<organism evidence="1 2">
    <name type="scientific">Trifolium pratense</name>
    <name type="common">Red clover</name>
    <dbReference type="NCBI Taxonomy" id="57577"/>
    <lineage>
        <taxon>Eukaryota</taxon>
        <taxon>Viridiplantae</taxon>
        <taxon>Streptophyta</taxon>
        <taxon>Embryophyta</taxon>
        <taxon>Tracheophyta</taxon>
        <taxon>Spermatophyta</taxon>
        <taxon>Magnoliopsida</taxon>
        <taxon>eudicotyledons</taxon>
        <taxon>Gunneridae</taxon>
        <taxon>Pentapetalae</taxon>
        <taxon>rosids</taxon>
        <taxon>fabids</taxon>
        <taxon>Fabales</taxon>
        <taxon>Fabaceae</taxon>
        <taxon>Papilionoideae</taxon>
        <taxon>50 kb inversion clade</taxon>
        <taxon>NPAAA clade</taxon>
        <taxon>Hologalegina</taxon>
        <taxon>IRL clade</taxon>
        <taxon>Trifolieae</taxon>
        <taxon>Trifolium</taxon>
    </lineage>
</organism>
<sequence length="379" mass="44242">MDLGQMPKILQCFGAMEEEGYSHIVLERAGCSLKEFIWALGHKPVDHENSKTKKFLKDNTKFEVGYSRYLHPNIINIIKDYMEVVAHLHKKKIRHLNITPDNILLFGDGKSGVTAKLANFTFYHKSDRLLSVNDGTTGFRCPERLLGQPEGFTSDVFSVALVTAHVISGGNHPYGKTADVEQCEENIKLGKRYKRFTDTLSEIAVDFLKDMLAPDPTQRPEIKTMLQHPLLWDKEKRADFLCEVNNMLQELPVNSAEVVHLDSFNNDVITDWVYDGWLDRFHHDFLNEVTFQNNGFKYRWFELRELFRFVRNMLQHFNYYSLFMGSSLYSAYEYLLDELPKLILISYEIVKQGNHAESDRFKRFFKEAHCFDQDEEILN</sequence>
<protein>
    <submittedName>
        <fullName evidence="1">Uncharacterized protein</fullName>
    </submittedName>
</protein>
<comment type="caution">
    <text evidence="1">The sequence shown here is derived from an EMBL/GenBank/DDBJ whole genome shotgun (WGS) entry which is preliminary data.</text>
</comment>
<evidence type="ECO:0000313" key="1">
    <source>
        <dbReference type="EMBL" id="CAJ2670540.1"/>
    </source>
</evidence>
<gene>
    <name evidence="1" type="ORF">MILVUS5_LOCUS34557</name>
</gene>
<reference evidence="1" key="1">
    <citation type="submission" date="2023-10" db="EMBL/GenBank/DDBJ databases">
        <authorList>
            <person name="Rodriguez Cubillos JULIANA M."/>
            <person name="De Vega J."/>
        </authorList>
    </citation>
    <scope>NUCLEOTIDE SEQUENCE</scope>
</reference>
<evidence type="ECO:0000313" key="2">
    <source>
        <dbReference type="Proteomes" id="UP001177021"/>
    </source>
</evidence>
<proteinExistence type="predicted"/>
<keyword evidence="2" id="KW-1185">Reference proteome</keyword>
<dbReference type="Proteomes" id="UP001177021">
    <property type="component" value="Unassembled WGS sequence"/>
</dbReference>
<accession>A0ACB0LP68</accession>